<evidence type="ECO:0000256" key="5">
    <source>
        <dbReference type="ARBA" id="ARBA00010185"/>
    </source>
</evidence>
<evidence type="ECO:0000313" key="20">
    <source>
        <dbReference type="EMBL" id="NJC06289.1"/>
    </source>
</evidence>
<dbReference type="AlphaFoldDB" id="A0A7X5Y719"/>
<keyword evidence="15 19" id="KW-0472">Membrane</keyword>
<proteinExistence type="inferred from homology"/>
<dbReference type="Pfam" id="PF01148">
    <property type="entry name" value="CTP_transf_1"/>
    <property type="match status" value="1"/>
</dbReference>
<feature type="transmembrane region" description="Helical" evidence="19">
    <location>
        <begin position="125"/>
        <end position="143"/>
    </location>
</feature>
<feature type="transmembrane region" description="Helical" evidence="19">
    <location>
        <begin position="149"/>
        <end position="169"/>
    </location>
</feature>
<evidence type="ECO:0000256" key="8">
    <source>
        <dbReference type="ARBA" id="ARBA00022475"/>
    </source>
</evidence>
<comment type="pathway">
    <text evidence="4">Lipid metabolism.</text>
</comment>
<evidence type="ECO:0000256" key="19">
    <source>
        <dbReference type="SAM" id="Phobius"/>
    </source>
</evidence>
<evidence type="ECO:0000256" key="6">
    <source>
        <dbReference type="ARBA" id="ARBA00012487"/>
    </source>
</evidence>
<dbReference type="GO" id="GO:0005886">
    <property type="term" value="C:plasma membrane"/>
    <property type="evidence" value="ECO:0007669"/>
    <property type="project" value="UniProtKB-SubCell"/>
</dbReference>
<evidence type="ECO:0000313" key="21">
    <source>
        <dbReference type="Proteomes" id="UP000558192"/>
    </source>
</evidence>
<accession>A0A7X5Y719</accession>
<dbReference type="RefSeq" id="WP_168069385.1">
    <property type="nucleotide sequence ID" value="NZ_JAATJC010000001.1"/>
</dbReference>
<comment type="similarity">
    <text evidence="5 18">Belongs to the CDS family.</text>
</comment>
<evidence type="ECO:0000256" key="2">
    <source>
        <dbReference type="ARBA" id="ARBA00004651"/>
    </source>
</evidence>
<evidence type="ECO:0000256" key="3">
    <source>
        <dbReference type="ARBA" id="ARBA00005119"/>
    </source>
</evidence>
<evidence type="ECO:0000256" key="17">
    <source>
        <dbReference type="ARBA" id="ARBA00023264"/>
    </source>
</evidence>
<keyword evidence="21" id="KW-1185">Reference proteome</keyword>
<dbReference type="EMBL" id="JAATJC010000001">
    <property type="protein sequence ID" value="NJC06289.1"/>
    <property type="molecule type" value="Genomic_DNA"/>
</dbReference>
<keyword evidence="16" id="KW-0594">Phospholipid biosynthesis</keyword>
<keyword evidence="9" id="KW-0444">Lipid biosynthesis</keyword>
<evidence type="ECO:0000256" key="9">
    <source>
        <dbReference type="ARBA" id="ARBA00022516"/>
    </source>
</evidence>
<dbReference type="PANTHER" id="PTHR46382">
    <property type="entry name" value="PHOSPHATIDATE CYTIDYLYLTRANSFERASE"/>
    <property type="match status" value="1"/>
</dbReference>
<keyword evidence="14" id="KW-0443">Lipid metabolism</keyword>
<protein>
    <recommendedName>
        <fullName evidence="7 18">Phosphatidate cytidylyltransferase</fullName>
        <ecNumber evidence="6 18">2.7.7.41</ecNumber>
    </recommendedName>
</protein>
<dbReference type="GO" id="GO:0004605">
    <property type="term" value="F:phosphatidate cytidylyltransferase activity"/>
    <property type="evidence" value="ECO:0007669"/>
    <property type="project" value="UniProtKB-EC"/>
</dbReference>
<organism evidence="20 21">
    <name type="scientific">Sphingomonas kaistensis</name>
    <dbReference type="NCBI Taxonomy" id="298708"/>
    <lineage>
        <taxon>Bacteria</taxon>
        <taxon>Pseudomonadati</taxon>
        <taxon>Pseudomonadota</taxon>
        <taxon>Alphaproteobacteria</taxon>
        <taxon>Sphingomonadales</taxon>
        <taxon>Sphingomonadaceae</taxon>
        <taxon>Sphingomonas</taxon>
    </lineage>
</organism>
<comment type="caution">
    <text evidence="20">The sequence shown here is derived from an EMBL/GenBank/DDBJ whole genome shotgun (WGS) entry which is preliminary data.</text>
</comment>
<feature type="transmembrane region" description="Helical" evidence="19">
    <location>
        <begin position="55"/>
        <end position="73"/>
    </location>
</feature>
<dbReference type="PROSITE" id="PS01315">
    <property type="entry name" value="CDS"/>
    <property type="match status" value="1"/>
</dbReference>
<keyword evidence="17" id="KW-1208">Phospholipid metabolism</keyword>
<sequence length="215" mass="22812">MSEIALRTITGVLMILTALTAEWFGGTAFAILVAGAATAIYYEWAKMVRGWGLKWHLGGFVFALLPALSLLWVRERAGDPPGSEGFELVLWAFIVTWSADIGAFFTGRTFGGPKLAPTISPNKTISGLVGGLISATLLAGIWAQSQDLHWGWLWLAPLFAFAAAIGDLFESWMKRQAGVKDSGRILPGHGGVFDRLDGLVPVAVLTALGVAAGLG</sequence>
<keyword evidence="12 18" id="KW-0548">Nucleotidyltransferase</keyword>
<dbReference type="UniPathway" id="UPA00557">
    <property type="reaction ID" value="UER00614"/>
</dbReference>
<comment type="pathway">
    <text evidence="3 18">Phospholipid metabolism; CDP-diacylglycerol biosynthesis; CDP-diacylglycerol from sn-glycerol 3-phosphate: step 3/3.</text>
</comment>
<gene>
    <name evidence="20" type="ORF">GGQ97_002082</name>
</gene>
<keyword evidence="11 18" id="KW-0812">Transmembrane</keyword>
<feature type="transmembrane region" description="Helical" evidence="19">
    <location>
        <begin position="85"/>
        <end position="105"/>
    </location>
</feature>
<dbReference type="Proteomes" id="UP000558192">
    <property type="component" value="Unassembled WGS sequence"/>
</dbReference>
<keyword evidence="8" id="KW-1003">Cell membrane</keyword>
<evidence type="ECO:0000256" key="10">
    <source>
        <dbReference type="ARBA" id="ARBA00022679"/>
    </source>
</evidence>
<evidence type="ECO:0000256" key="18">
    <source>
        <dbReference type="RuleBase" id="RU003938"/>
    </source>
</evidence>
<evidence type="ECO:0000256" key="1">
    <source>
        <dbReference type="ARBA" id="ARBA00001698"/>
    </source>
</evidence>
<evidence type="ECO:0000256" key="12">
    <source>
        <dbReference type="ARBA" id="ARBA00022695"/>
    </source>
</evidence>
<evidence type="ECO:0000256" key="16">
    <source>
        <dbReference type="ARBA" id="ARBA00023209"/>
    </source>
</evidence>
<dbReference type="GO" id="GO:0016024">
    <property type="term" value="P:CDP-diacylglycerol biosynthetic process"/>
    <property type="evidence" value="ECO:0007669"/>
    <property type="project" value="UniProtKB-UniPathway"/>
</dbReference>
<evidence type="ECO:0000256" key="11">
    <source>
        <dbReference type="ARBA" id="ARBA00022692"/>
    </source>
</evidence>
<evidence type="ECO:0000256" key="14">
    <source>
        <dbReference type="ARBA" id="ARBA00023098"/>
    </source>
</evidence>
<comment type="catalytic activity">
    <reaction evidence="1 18">
        <text>a 1,2-diacyl-sn-glycero-3-phosphate + CTP + H(+) = a CDP-1,2-diacyl-sn-glycerol + diphosphate</text>
        <dbReference type="Rhea" id="RHEA:16229"/>
        <dbReference type="ChEBI" id="CHEBI:15378"/>
        <dbReference type="ChEBI" id="CHEBI:33019"/>
        <dbReference type="ChEBI" id="CHEBI:37563"/>
        <dbReference type="ChEBI" id="CHEBI:58332"/>
        <dbReference type="ChEBI" id="CHEBI:58608"/>
        <dbReference type="EC" id="2.7.7.41"/>
    </reaction>
</comment>
<comment type="subcellular location">
    <subcellularLocation>
        <location evidence="2">Cell membrane</location>
        <topology evidence="2">Multi-pass membrane protein</topology>
    </subcellularLocation>
</comment>
<reference evidence="20 21" key="1">
    <citation type="submission" date="2020-03" db="EMBL/GenBank/DDBJ databases">
        <title>Genomic Encyclopedia of Type Strains, Phase IV (KMG-IV): sequencing the most valuable type-strain genomes for metagenomic binning, comparative biology and taxonomic classification.</title>
        <authorList>
            <person name="Goeker M."/>
        </authorList>
    </citation>
    <scope>NUCLEOTIDE SEQUENCE [LARGE SCALE GENOMIC DNA]</scope>
    <source>
        <strain evidence="20 21">DSM 16846</strain>
    </source>
</reference>
<dbReference type="PANTHER" id="PTHR46382:SF1">
    <property type="entry name" value="PHOSPHATIDATE CYTIDYLYLTRANSFERASE"/>
    <property type="match status" value="1"/>
</dbReference>
<feature type="transmembrane region" description="Helical" evidence="19">
    <location>
        <begin position="23"/>
        <end position="43"/>
    </location>
</feature>
<dbReference type="EC" id="2.7.7.41" evidence="6 18"/>
<keyword evidence="10 18" id="KW-0808">Transferase</keyword>
<evidence type="ECO:0000256" key="7">
    <source>
        <dbReference type="ARBA" id="ARBA00019373"/>
    </source>
</evidence>
<name>A0A7X5Y719_9SPHN</name>
<evidence type="ECO:0000256" key="15">
    <source>
        <dbReference type="ARBA" id="ARBA00023136"/>
    </source>
</evidence>
<evidence type="ECO:0000256" key="4">
    <source>
        <dbReference type="ARBA" id="ARBA00005189"/>
    </source>
</evidence>
<evidence type="ECO:0000256" key="13">
    <source>
        <dbReference type="ARBA" id="ARBA00022989"/>
    </source>
</evidence>
<keyword evidence="13 19" id="KW-1133">Transmembrane helix</keyword>
<dbReference type="InterPro" id="IPR000374">
    <property type="entry name" value="PC_trans"/>
</dbReference>